<sequence length="91" mass="10070">MDARTGVQFLTLLYKEGRVDGKDIEKAIEIAGSKSPSASFDAAGLYTRLMGKDQMTNLTFAKGTRWLAVIRRDEGEEAFKKAVEELRGGEK</sequence>
<accession>A0A1F4VF10</accession>
<name>A0A1F4VF10_UNCKA</name>
<gene>
    <name evidence="1" type="ORF">A3A78_01165</name>
</gene>
<comment type="caution">
    <text evidence="1">The sequence shown here is derived from an EMBL/GenBank/DDBJ whole genome shotgun (WGS) entry which is preliminary data.</text>
</comment>
<dbReference type="AlphaFoldDB" id="A0A1F4VF10"/>
<evidence type="ECO:0000313" key="2">
    <source>
        <dbReference type="Proteomes" id="UP000176504"/>
    </source>
</evidence>
<dbReference type="Proteomes" id="UP000176504">
    <property type="component" value="Unassembled WGS sequence"/>
</dbReference>
<proteinExistence type="predicted"/>
<evidence type="ECO:0000313" key="1">
    <source>
        <dbReference type="EMBL" id="OGC55548.1"/>
    </source>
</evidence>
<dbReference type="EMBL" id="MEVI01000002">
    <property type="protein sequence ID" value="OGC55548.1"/>
    <property type="molecule type" value="Genomic_DNA"/>
</dbReference>
<reference evidence="1 2" key="1">
    <citation type="journal article" date="2016" name="Nat. Commun.">
        <title>Thousands of microbial genomes shed light on interconnected biogeochemical processes in an aquifer system.</title>
        <authorList>
            <person name="Anantharaman K."/>
            <person name="Brown C.T."/>
            <person name="Hug L.A."/>
            <person name="Sharon I."/>
            <person name="Castelle C.J."/>
            <person name="Probst A.J."/>
            <person name="Thomas B.C."/>
            <person name="Singh A."/>
            <person name="Wilkins M.J."/>
            <person name="Karaoz U."/>
            <person name="Brodie E.L."/>
            <person name="Williams K.H."/>
            <person name="Hubbard S.S."/>
            <person name="Banfield J.F."/>
        </authorList>
    </citation>
    <scope>NUCLEOTIDE SEQUENCE [LARGE SCALE GENOMIC DNA]</scope>
</reference>
<protein>
    <submittedName>
        <fullName evidence="1">Uncharacterized protein</fullName>
    </submittedName>
</protein>
<organism evidence="1 2">
    <name type="scientific">candidate division WWE3 bacterium RIFCSPLOWO2_01_FULL_41_18</name>
    <dbReference type="NCBI Taxonomy" id="1802625"/>
    <lineage>
        <taxon>Bacteria</taxon>
        <taxon>Katanobacteria</taxon>
    </lineage>
</organism>